<dbReference type="InterPro" id="IPR002121">
    <property type="entry name" value="HRDC_dom"/>
</dbReference>
<evidence type="ECO:0000313" key="3">
    <source>
        <dbReference type="Proteomes" id="UP001519273"/>
    </source>
</evidence>
<comment type="caution">
    <text evidence="2">The sequence shown here is derived from an EMBL/GenBank/DDBJ whole genome shotgun (WGS) entry which is preliminary data.</text>
</comment>
<dbReference type="SMART" id="SM00341">
    <property type="entry name" value="HRDC"/>
    <property type="match status" value="1"/>
</dbReference>
<gene>
    <name evidence="2" type="ORF">J2Z20_003583</name>
</gene>
<dbReference type="Gene3D" id="1.10.150.80">
    <property type="entry name" value="HRDC domain"/>
    <property type="match status" value="1"/>
</dbReference>
<dbReference type="EMBL" id="JAGGKP010000019">
    <property type="protein sequence ID" value="MBP1938641.1"/>
    <property type="molecule type" value="Genomic_DNA"/>
</dbReference>
<dbReference type="InterPro" id="IPR044876">
    <property type="entry name" value="HRDC_dom_sf"/>
</dbReference>
<keyword evidence="3" id="KW-1185">Reference proteome</keyword>
<proteinExistence type="predicted"/>
<dbReference type="PROSITE" id="PS50967">
    <property type="entry name" value="HRDC"/>
    <property type="match status" value="1"/>
</dbReference>
<feature type="domain" description="HRDC" evidence="1">
    <location>
        <begin position="103"/>
        <end position="183"/>
    </location>
</feature>
<sequence>MHIVFLNSMEKRQDERLIPAKVWIGEERGVWRMGWSEFDAAGQERESIWYEGGSWSEMLHIFRHGLAMKLSDGFRPLIEGVFHEKEAGHRTNAAQKLICYSELHGNEELYNELAVWRRKKASGERKAPYFIASNRVLRLISTFVPQTVEELLQLPGVGDSKVQEYGQELLQFTSGMKREHTFPLDWVYRQLDDEAFMSWFYKQKENKYKQDLDQYKIRRSILEGISAGVSLEQLEEQHATSRRELVELLEQLEQEGYDTDALIESELAHMSEEEKAAVWKAYEELGDTLLKPVLQHVYGTDIPADQSLDQLYEKLRMIRIRYRRQASARLDVG</sequence>
<dbReference type="Proteomes" id="UP001519273">
    <property type="component" value="Unassembled WGS sequence"/>
</dbReference>
<evidence type="ECO:0000259" key="1">
    <source>
        <dbReference type="PROSITE" id="PS50967"/>
    </source>
</evidence>
<dbReference type="RefSeq" id="WP_209853330.1">
    <property type="nucleotide sequence ID" value="NZ_CBCRVE010000019.1"/>
</dbReference>
<protein>
    <recommendedName>
        <fullName evidence="1">HRDC domain-containing protein</fullName>
    </recommendedName>
</protein>
<dbReference type="InterPro" id="IPR010997">
    <property type="entry name" value="HRDC-like_sf"/>
</dbReference>
<dbReference type="SUPFAM" id="SSF47819">
    <property type="entry name" value="HRDC-like"/>
    <property type="match status" value="1"/>
</dbReference>
<dbReference type="Pfam" id="PF00570">
    <property type="entry name" value="HRDC"/>
    <property type="match status" value="1"/>
</dbReference>
<name>A0ABS4H7Y3_9BACL</name>
<organism evidence="2 3">
    <name type="scientific">Paenibacillus sediminis</name>
    <dbReference type="NCBI Taxonomy" id="664909"/>
    <lineage>
        <taxon>Bacteria</taxon>
        <taxon>Bacillati</taxon>
        <taxon>Bacillota</taxon>
        <taxon>Bacilli</taxon>
        <taxon>Bacillales</taxon>
        <taxon>Paenibacillaceae</taxon>
        <taxon>Paenibacillus</taxon>
    </lineage>
</organism>
<accession>A0ABS4H7Y3</accession>
<evidence type="ECO:0000313" key="2">
    <source>
        <dbReference type="EMBL" id="MBP1938641.1"/>
    </source>
</evidence>
<reference evidence="2 3" key="1">
    <citation type="submission" date="2021-03" db="EMBL/GenBank/DDBJ databases">
        <title>Genomic Encyclopedia of Type Strains, Phase IV (KMG-IV): sequencing the most valuable type-strain genomes for metagenomic binning, comparative biology and taxonomic classification.</title>
        <authorList>
            <person name="Goeker M."/>
        </authorList>
    </citation>
    <scope>NUCLEOTIDE SEQUENCE [LARGE SCALE GENOMIC DNA]</scope>
    <source>
        <strain evidence="2 3">DSM 23491</strain>
    </source>
</reference>